<protein>
    <submittedName>
        <fullName evidence="6">Universal stress protein</fullName>
    </submittedName>
</protein>
<evidence type="ECO:0000256" key="4">
    <source>
        <dbReference type="ARBA" id="ARBA00022490"/>
    </source>
</evidence>
<evidence type="ECO:0000256" key="1">
    <source>
        <dbReference type="ARBA" id="ARBA00004496"/>
    </source>
</evidence>
<dbReference type="EMBL" id="CP000352">
    <property type="protein sequence ID" value="ABF09091.1"/>
    <property type="molecule type" value="Genomic_DNA"/>
</dbReference>
<dbReference type="Pfam" id="PF00582">
    <property type="entry name" value="Usp"/>
    <property type="match status" value="2"/>
</dbReference>
<dbReference type="InterPro" id="IPR006016">
    <property type="entry name" value="UspA"/>
</dbReference>
<comment type="similarity">
    <text evidence="2">Belongs to the universal stress protein A family.</text>
</comment>
<dbReference type="HOGENOM" id="CLU_049301_2_1_4"/>
<evidence type="ECO:0000313" key="7">
    <source>
        <dbReference type="Proteomes" id="UP000002429"/>
    </source>
</evidence>
<organism evidence="6 7">
    <name type="scientific">Cupriavidus metallidurans (strain ATCC 43123 / DSM 2839 / NBRC 102507 / CH34)</name>
    <name type="common">Ralstonia metallidurans</name>
    <dbReference type="NCBI Taxonomy" id="266264"/>
    <lineage>
        <taxon>Bacteria</taxon>
        <taxon>Pseudomonadati</taxon>
        <taxon>Pseudomonadota</taxon>
        <taxon>Betaproteobacteria</taxon>
        <taxon>Burkholderiales</taxon>
        <taxon>Burkholderiaceae</taxon>
        <taxon>Cupriavidus</taxon>
    </lineage>
</organism>
<dbReference type="Gene3D" id="3.40.50.620">
    <property type="entry name" value="HUPs"/>
    <property type="match status" value="2"/>
</dbReference>
<dbReference type="KEGG" id="rme:Rmet_2212"/>
<evidence type="ECO:0000256" key="2">
    <source>
        <dbReference type="ARBA" id="ARBA00008791"/>
    </source>
</evidence>
<gene>
    <name evidence="6" type="primary">uspA7</name>
    <name evidence="6" type="ordered locus">Rmet_2212</name>
</gene>
<dbReference type="Proteomes" id="UP000002429">
    <property type="component" value="Chromosome"/>
</dbReference>
<dbReference type="SUPFAM" id="SSF52402">
    <property type="entry name" value="Adenine nucleotide alpha hydrolases-like"/>
    <property type="match status" value="2"/>
</dbReference>
<dbReference type="PANTHER" id="PTHR46268:SF23">
    <property type="entry name" value="UNIVERSAL STRESS PROTEIN A-RELATED"/>
    <property type="match status" value="1"/>
</dbReference>
<feature type="domain" description="UspA" evidence="5">
    <location>
        <begin position="157"/>
        <end position="291"/>
    </location>
</feature>
<keyword evidence="7" id="KW-1185">Reference proteome</keyword>
<dbReference type="STRING" id="266264.Rmet_2212"/>
<dbReference type="PRINTS" id="PR01438">
    <property type="entry name" value="UNVRSLSTRESS"/>
</dbReference>
<dbReference type="GO" id="GO:0005737">
    <property type="term" value="C:cytoplasm"/>
    <property type="evidence" value="ECO:0007669"/>
    <property type="project" value="UniProtKB-SubCell"/>
</dbReference>
<evidence type="ECO:0000256" key="3">
    <source>
        <dbReference type="ARBA" id="ARBA00011738"/>
    </source>
</evidence>
<dbReference type="InterPro" id="IPR014729">
    <property type="entry name" value="Rossmann-like_a/b/a_fold"/>
</dbReference>
<accession>Q1LL85</accession>
<feature type="domain" description="UspA" evidence="5">
    <location>
        <begin position="16"/>
        <end position="150"/>
    </location>
</feature>
<evidence type="ECO:0000259" key="5">
    <source>
        <dbReference type="Pfam" id="PF00582"/>
    </source>
</evidence>
<sequence length="297" mass="31644">MPMTTLPATSPPASLMLATDLSPRCDRALDRAAGLAQEWKAELIVAHVLDPAAHPDQALAWAADTGGDGDALHIARRQIDRDLAGLPVRAEVRIMKSRDISETIRNMATVSGVGLVVAGVARYELLGRFLLGSSVERLARTLAQPLLIVRNRPHAPYRRIVVATDFSEASRNALLTAAQLFPGCELTAFHAYLPPFAGLTDTQPQPASAQAQERAQYDAFIAATALPAGTRVTPLIVRGGLELHLTQHVRQHDVDLVVMGAQGRDALTGALLGSTAAKLLDCLPCDSMVVPRPRSAG</sequence>
<reference evidence="7" key="1">
    <citation type="journal article" date="2010" name="PLoS ONE">
        <title>The complete genome sequence of Cupriavidus metallidurans strain CH34, a master survivalist in harsh and anthropogenic environments.</title>
        <authorList>
            <person name="Janssen P.J."/>
            <person name="Van Houdt R."/>
            <person name="Moors H."/>
            <person name="Monsieurs P."/>
            <person name="Morin N."/>
            <person name="Michaux A."/>
            <person name="Benotmane M.A."/>
            <person name="Leys N."/>
            <person name="Vallaeys T."/>
            <person name="Lapidus A."/>
            <person name="Monchy S."/>
            <person name="Medigue C."/>
            <person name="Taghavi S."/>
            <person name="McCorkle S."/>
            <person name="Dunn J."/>
            <person name="van der Lelie D."/>
            <person name="Mergeay M."/>
        </authorList>
    </citation>
    <scope>NUCLEOTIDE SEQUENCE [LARGE SCALE GENOMIC DNA]</scope>
    <source>
        <strain evidence="7">ATCC 43123 / DSM 2839 / NBRC 102507 / CH34</strain>
    </source>
</reference>
<keyword evidence="4" id="KW-0963">Cytoplasm</keyword>
<proteinExistence type="inferred from homology"/>
<dbReference type="CDD" id="cd00293">
    <property type="entry name" value="USP-like"/>
    <property type="match status" value="2"/>
</dbReference>
<dbReference type="AlphaFoldDB" id="Q1LL85"/>
<dbReference type="eggNOG" id="COG0589">
    <property type="taxonomic scope" value="Bacteria"/>
</dbReference>
<dbReference type="InterPro" id="IPR006015">
    <property type="entry name" value="Universal_stress_UspA"/>
</dbReference>
<evidence type="ECO:0000313" key="6">
    <source>
        <dbReference type="EMBL" id="ABF09091.1"/>
    </source>
</evidence>
<name>Q1LL85_CUPMC</name>
<comment type="subcellular location">
    <subcellularLocation>
        <location evidence="1">Cytoplasm</location>
    </subcellularLocation>
</comment>
<dbReference type="PANTHER" id="PTHR46268">
    <property type="entry name" value="STRESS RESPONSE PROTEIN NHAX"/>
    <property type="match status" value="1"/>
</dbReference>
<comment type="subunit">
    <text evidence="3">Homodimer.</text>
</comment>